<dbReference type="GeneID" id="5044594"/>
<organism evidence="2 3">
    <name type="scientific">Paramecium tetraurelia</name>
    <dbReference type="NCBI Taxonomy" id="5888"/>
    <lineage>
        <taxon>Eukaryota</taxon>
        <taxon>Sar</taxon>
        <taxon>Alveolata</taxon>
        <taxon>Ciliophora</taxon>
        <taxon>Intramacronucleata</taxon>
        <taxon>Oligohymenophorea</taxon>
        <taxon>Peniculida</taxon>
        <taxon>Parameciidae</taxon>
        <taxon>Paramecium</taxon>
    </lineage>
</organism>
<reference evidence="2 3" key="1">
    <citation type="journal article" date="2006" name="Nature">
        <title>Global trends of whole-genome duplications revealed by the ciliate Paramecium tetraurelia.</title>
        <authorList>
            <consortium name="Genoscope"/>
            <person name="Aury J.-M."/>
            <person name="Jaillon O."/>
            <person name="Duret L."/>
            <person name="Noel B."/>
            <person name="Jubin C."/>
            <person name="Porcel B.M."/>
            <person name="Segurens B."/>
            <person name="Daubin V."/>
            <person name="Anthouard V."/>
            <person name="Aiach N."/>
            <person name="Arnaiz O."/>
            <person name="Billaut A."/>
            <person name="Beisson J."/>
            <person name="Blanc I."/>
            <person name="Bouhouche K."/>
            <person name="Camara F."/>
            <person name="Duharcourt S."/>
            <person name="Guigo R."/>
            <person name="Gogendeau D."/>
            <person name="Katinka M."/>
            <person name="Keller A.-M."/>
            <person name="Kissmehl R."/>
            <person name="Klotz C."/>
            <person name="Koll F."/>
            <person name="Le Moue A."/>
            <person name="Lepere C."/>
            <person name="Malinsky S."/>
            <person name="Nowacki M."/>
            <person name="Nowak J.K."/>
            <person name="Plattner H."/>
            <person name="Poulain J."/>
            <person name="Ruiz F."/>
            <person name="Serrano V."/>
            <person name="Zagulski M."/>
            <person name="Dessen P."/>
            <person name="Betermier M."/>
            <person name="Weissenbach J."/>
            <person name="Scarpelli C."/>
            <person name="Schachter V."/>
            <person name="Sperling L."/>
            <person name="Meyer E."/>
            <person name="Cohen J."/>
            <person name="Wincker P."/>
        </authorList>
    </citation>
    <scope>NUCLEOTIDE SEQUENCE [LARGE SCALE GENOMIC DNA]</scope>
    <source>
        <strain evidence="2 3">Stock d4-2</strain>
    </source>
</reference>
<sequence>MPKVSFIKIVFFYPILVYQNCMDTRSADCYNNDWSNKVGDCAGNIFLGPFTLNETISRQFDNVRGARFGFNFTIAKIDSWDPNDFLIVFADEIEIGKFWYTPADGVDMCYVQYLDLFAEKQIKFNFPEGRSSMKITLDGNFDEPLSNEGWGAKRFILQILQPCVAFYSDCNFQGEVWTICSGNQTNHARDIPFEFKSILIENGIQVKMRDPRYYGGQTQTYTSSQYCLSSYQFPKYKQNA</sequence>
<dbReference type="Proteomes" id="UP000000600">
    <property type="component" value="Unassembled WGS sequence"/>
</dbReference>
<dbReference type="KEGG" id="ptm:GSPATT00024126001"/>
<keyword evidence="3" id="KW-1185">Reference proteome</keyword>
<dbReference type="InterPro" id="IPR011024">
    <property type="entry name" value="G_crystallin-like"/>
</dbReference>
<feature type="chain" id="PRO_5002624261" evidence="1">
    <location>
        <begin position="20"/>
        <end position="240"/>
    </location>
</feature>
<dbReference type="InParanoid" id="A0E7Y1"/>
<accession>A0E7Y1</accession>
<dbReference type="SUPFAM" id="SSF49695">
    <property type="entry name" value="gamma-Crystallin-like"/>
    <property type="match status" value="1"/>
</dbReference>
<evidence type="ECO:0000256" key="1">
    <source>
        <dbReference type="SAM" id="SignalP"/>
    </source>
</evidence>
<keyword evidence="1" id="KW-0732">Signal</keyword>
<feature type="signal peptide" evidence="1">
    <location>
        <begin position="1"/>
        <end position="19"/>
    </location>
</feature>
<gene>
    <name evidence="2" type="ORF">GSPATT00024126001</name>
</gene>
<dbReference type="RefSeq" id="XP_001458795.1">
    <property type="nucleotide sequence ID" value="XM_001458758.1"/>
</dbReference>
<protein>
    <submittedName>
        <fullName evidence="2">Uncharacterized protein</fullName>
    </submittedName>
</protein>
<proteinExistence type="predicted"/>
<dbReference type="OrthoDB" id="296076at2759"/>
<name>A0E7Y1_PARTE</name>
<dbReference type="HOGENOM" id="CLU_100801_0_0_1"/>
<evidence type="ECO:0000313" key="2">
    <source>
        <dbReference type="EMBL" id="CAK91398.1"/>
    </source>
</evidence>
<dbReference type="AlphaFoldDB" id="A0E7Y1"/>
<dbReference type="PANTHER" id="PTHR39767">
    <property type="entry name" value="CALCIUM/CALMODULIN-BINDING MEMBRANE PROTEIN PCM4-RELATED"/>
    <property type="match status" value="1"/>
</dbReference>
<dbReference type="EMBL" id="CT868663">
    <property type="protein sequence ID" value="CAK91398.1"/>
    <property type="molecule type" value="Genomic_DNA"/>
</dbReference>
<dbReference type="PANTHER" id="PTHR39767:SF2">
    <property type="entry name" value="CHROMOSOME UNDETERMINED SCAFFOLD_1, WHOLE GENOME SHOTGUN SEQUENCE"/>
    <property type="match status" value="1"/>
</dbReference>
<dbReference type="Gene3D" id="2.60.20.10">
    <property type="entry name" value="Crystallins"/>
    <property type="match status" value="1"/>
</dbReference>
<dbReference type="OMA" id="NCMDTRS"/>
<evidence type="ECO:0000313" key="3">
    <source>
        <dbReference type="Proteomes" id="UP000000600"/>
    </source>
</evidence>